<organism evidence="7 8">
    <name type="scientific">Multifurca ochricompacta</name>
    <dbReference type="NCBI Taxonomy" id="376703"/>
    <lineage>
        <taxon>Eukaryota</taxon>
        <taxon>Fungi</taxon>
        <taxon>Dikarya</taxon>
        <taxon>Basidiomycota</taxon>
        <taxon>Agaricomycotina</taxon>
        <taxon>Agaricomycetes</taxon>
        <taxon>Russulales</taxon>
        <taxon>Russulaceae</taxon>
        <taxon>Multifurca</taxon>
    </lineage>
</organism>
<comment type="subcellular location">
    <subcellularLocation>
        <location evidence="1">Membrane</location>
        <topology evidence="1">Multi-pass membrane protein</topology>
    </subcellularLocation>
</comment>
<accession>A0AAD4M7N8</accession>
<keyword evidence="3 6" id="KW-1133">Transmembrane helix</keyword>
<keyword evidence="8" id="KW-1185">Reference proteome</keyword>
<dbReference type="AlphaFoldDB" id="A0AAD4M7N8"/>
<feature type="transmembrane region" description="Helical" evidence="6">
    <location>
        <begin position="125"/>
        <end position="146"/>
    </location>
</feature>
<evidence type="ECO:0000256" key="6">
    <source>
        <dbReference type="SAM" id="Phobius"/>
    </source>
</evidence>
<dbReference type="GO" id="GO:0004930">
    <property type="term" value="F:G protein-coupled receptor activity"/>
    <property type="evidence" value="ECO:0007669"/>
    <property type="project" value="TreeGrafter"/>
</dbReference>
<feature type="region of interest" description="Disordered" evidence="5">
    <location>
        <begin position="362"/>
        <end position="391"/>
    </location>
</feature>
<dbReference type="GO" id="GO:0007189">
    <property type="term" value="P:adenylate cyclase-activating G protein-coupled receptor signaling pathway"/>
    <property type="evidence" value="ECO:0007669"/>
    <property type="project" value="TreeGrafter"/>
</dbReference>
<feature type="compositionally biased region" description="Low complexity" evidence="5">
    <location>
        <begin position="370"/>
        <end position="379"/>
    </location>
</feature>
<comment type="caution">
    <text evidence="7">The sequence shown here is derived from an EMBL/GenBank/DDBJ whole genome shotgun (WGS) entry which is preliminary data.</text>
</comment>
<feature type="transmembrane region" description="Helical" evidence="6">
    <location>
        <begin position="209"/>
        <end position="227"/>
    </location>
</feature>
<evidence type="ECO:0000256" key="2">
    <source>
        <dbReference type="ARBA" id="ARBA00022692"/>
    </source>
</evidence>
<keyword evidence="4 6" id="KW-0472">Membrane</keyword>
<dbReference type="Gene3D" id="1.20.1070.10">
    <property type="entry name" value="Rhodopsin 7-helix transmembrane proteins"/>
    <property type="match status" value="1"/>
</dbReference>
<evidence type="ECO:0000256" key="1">
    <source>
        <dbReference type="ARBA" id="ARBA00004141"/>
    </source>
</evidence>
<name>A0AAD4M7N8_9AGAM</name>
<sequence>MGVAISRHNTPDYQTLGTSNITSSRLVTHTFSTTPYTSFQSGFISAIVGAAFLSALSVIMLVILNISSPPSRLGDHTHIPVLFGSLIMSNLLQAIGTTLNTQWVFQGGVSSGTLCSVQGGIKHAGNVGTAVWSFALALHAFCLLFLRSRLSKHSKWFAFGFGWTFISFIVMIGPLAIQKKALGPYFGPSGFWCWITVQYPAEQTFLEYMLEWISAFFSFVLYAAVLLRVRGNLVQDSDGRWFLRWVRRSESWQLAFTRDYLDSCTVKMAAIIVSRDIYRAHRSNLNCAFVSYTGVRVPQGFTFTADLLFALGGFANLLLFVGTRQSIPDLSTIPEFSTPRSRVDKDSPQAVGITPFVLVTGNAEDQPDRTTTTTTTMTTSHPDENASASWSEEAKLEVLDHRASVGSSIMSFASHESIQPLRS</sequence>
<proteinExistence type="predicted"/>
<dbReference type="PANTHER" id="PTHR23112:SF37">
    <property type="entry name" value="G PROTEIN-COUPLED RECEPTOR GPR1"/>
    <property type="match status" value="1"/>
</dbReference>
<dbReference type="EMBL" id="WTXG01000006">
    <property type="protein sequence ID" value="KAI0305120.1"/>
    <property type="molecule type" value="Genomic_DNA"/>
</dbReference>
<keyword evidence="2 6" id="KW-0812">Transmembrane</keyword>
<dbReference type="Proteomes" id="UP001203297">
    <property type="component" value="Unassembled WGS sequence"/>
</dbReference>
<protein>
    <recommendedName>
        <fullName evidence="9">Glucose receptor Git3 N-terminal domain-containing protein</fullName>
    </recommendedName>
</protein>
<gene>
    <name evidence="7" type="ORF">B0F90DRAFT_1815372</name>
</gene>
<evidence type="ECO:0000256" key="5">
    <source>
        <dbReference type="SAM" id="MobiDB-lite"/>
    </source>
</evidence>
<dbReference type="PANTHER" id="PTHR23112">
    <property type="entry name" value="G PROTEIN-COUPLED RECEPTOR 157-RELATED"/>
    <property type="match status" value="1"/>
</dbReference>
<feature type="transmembrane region" description="Helical" evidence="6">
    <location>
        <begin position="43"/>
        <end position="67"/>
    </location>
</feature>
<evidence type="ECO:0000313" key="7">
    <source>
        <dbReference type="EMBL" id="KAI0305120.1"/>
    </source>
</evidence>
<evidence type="ECO:0008006" key="9">
    <source>
        <dbReference type="Google" id="ProtNLM"/>
    </source>
</evidence>
<feature type="transmembrane region" description="Helical" evidence="6">
    <location>
        <begin position="158"/>
        <end position="177"/>
    </location>
</feature>
<reference evidence="7" key="1">
    <citation type="journal article" date="2022" name="New Phytol.">
        <title>Evolutionary transition to the ectomycorrhizal habit in the genomes of a hyperdiverse lineage of mushroom-forming fungi.</title>
        <authorList>
            <person name="Looney B."/>
            <person name="Miyauchi S."/>
            <person name="Morin E."/>
            <person name="Drula E."/>
            <person name="Courty P.E."/>
            <person name="Kohler A."/>
            <person name="Kuo A."/>
            <person name="LaButti K."/>
            <person name="Pangilinan J."/>
            <person name="Lipzen A."/>
            <person name="Riley R."/>
            <person name="Andreopoulos W."/>
            <person name="He G."/>
            <person name="Johnson J."/>
            <person name="Nolan M."/>
            <person name="Tritt A."/>
            <person name="Barry K.W."/>
            <person name="Grigoriev I.V."/>
            <person name="Nagy L.G."/>
            <person name="Hibbett D."/>
            <person name="Henrissat B."/>
            <person name="Matheny P.B."/>
            <person name="Labbe J."/>
            <person name="Martin F.M."/>
        </authorList>
    </citation>
    <scope>NUCLEOTIDE SEQUENCE</scope>
    <source>
        <strain evidence="7">BPL690</strain>
    </source>
</reference>
<evidence type="ECO:0000256" key="3">
    <source>
        <dbReference type="ARBA" id="ARBA00022989"/>
    </source>
</evidence>
<evidence type="ECO:0000313" key="8">
    <source>
        <dbReference type="Proteomes" id="UP001203297"/>
    </source>
</evidence>
<evidence type="ECO:0000256" key="4">
    <source>
        <dbReference type="ARBA" id="ARBA00023136"/>
    </source>
</evidence>
<dbReference type="GO" id="GO:0005886">
    <property type="term" value="C:plasma membrane"/>
    <property type="evidence" value="ECO:0007669"/>
    <property type="project" value="TreeGrafter"/>
</dbReference>